<feature type="domain" description="DUF3456" evidence="3">
    <location>
        <begin position="22"/>
        <end position="175"/>
    </location>
</feature>
<gene>
    <name evidence="4" type="ORF">PECAL_5P07640</name>
</gene>
<dbReference type="InterPro" id="IPR021852">
    <property type="entry name" value="DUF3456"/>
</dbReference>
<evidence type="ECO:0000256" key="2">
    <source>
        <dbReference type="SAM" id="SignalP"/>
    </source>
</evidence>
<organism evidence="4 5">
    <name type="scientific">Pelagomonas calceolata</name>
    <dbReference type="NCBI Taxonomy" id="35677"/>
    <lineage>
        <taxon>Eukaryota</taxon>
        <taxon>Sar</taxon>
        <taxon>Stramenopiles</taxon>
        <taxon>Ochrophyta</taxon>
        <taxon>Pelagophyceae</taxon>
        <taxon>Pelagomonadales</taxon>
        <taxon>Pelagomonadaceae</taxon>
        <taxon>Pelagomonas</taxon>
    </lineage>
</organism>
<keyword evidence="2" id="KW-0732">Signal</keyword>
<dbReference type="Pfam" id="PF11938">
    <property type="entry name" value="DUF3456"/>
    <property type="match status" value="1"/>
</dbReference>
<evidence type="ECO:0000256" key="1">
    <source>
        <dbReference type="SAM" id="MobiDB-lite"/>
    </source>
</evidence>
<proteinExistence type="predicted"/>
<accession>A0A8J2SZ14</accession>
<comment type="caution">
    <text evidence="4">The sequence shown here is derived from an EMBL/GenBank/DDBJ whole genome shotgun (WGS) entry which is preliminary data.</text>
</comment>
<name>A0A8J2SZ14_9STRA</name>
<evidence type="ECO:0000313" key="4">
    <source>
        <dbReference type="EMBL" id="CAH0376199.1"/>
    </source>
</evidence>
<protein>
    <recommendedName>
        <fullName evidence="3">DUF3456 domain-containing protein</fullName>
    </recommendedName>
</protein>
<feature type="compositionally biased region" description="Basic residues" evidence="1">
    <location>
        <begin position="193"/>
        <end position="207"/>
    </location>
</feature>
<dbReference type="OrthoDB" id="192915at2759"/>
<evidence type="ECO:0000259" key="3">
    <source>
        <dbReference type="Pfam" id="PF11938"/>
    </source>
</evidence>
<evidence type="ECO:0000313" key="5">
    <source>
        <dbReference type="Proteomes" id="UP000789595"/>
    </source>
</evidence>
<dbReference type="Proteomes" id="UP000789595">
    <property type="component" value="Unassembled WGS sequence"/>
</dbReference>
<reference evidence="4" key="1">
    <citation type="submission" date="2021-11" db="EMBL/GenBank/DDBJ databases">
        <authorList>
            <consortium name="Genoscope - CEA"/>
            <person name="William W."/>
        </authorList>
    </citation>
    <scope>NUCLEOTIDE SEQUENCE</scope>
</reference>
<dbReference type="AlphaFoldDB" id="A0A8J2SZ14"/>
<sequence>MAPRLALLLLHASAATARDLDKCAGCAVVMRSLQKVLSLEHLDEDKTDILSGGRLDGNGNRQGKLVKYATSEFRTSHLLDQVCDYADTFIPRYEGGWAPNATKQQRFEDVVRGKAKPFPKLTKAHNEEETLRLRLRSYCDSVVEDHEDALAELIVAEAPPENALQAICRDATASCDEEGLAAAHISEAAPEAKKRRKRKKKKSSKEL</sequence>
<feature type="region of interest" description="Disordered" evidence="1">
    <location>
        <begin position="186"/>
        <end position="207"/>
    </location>
</feature>
<dbReference type="EMBL" id="CAKKNE010000005">
    <property type="protein sequence ID" value="CAH0376199.1"/>
    <property type="molecule type" value="Genomic_DNA"/>
</dbReference>
<keyword evidence="5" id="KW-1185">Reference proteome</keyword>
<feature type="signal peptide" evidence="2">
    <location>
        <begin position="1"/>
        <end position="17"/>
    </location>
</feature>
<feature type="chain" id="PRO_5035314606" description="DUF3456 domain-containing protein" evidence="2">
    <location>
        <begin position="18"/>
        <end position="207"/>
    </location>
</feature>